<feature type="transmembrane region" description="Helical" evidence="2">
    <location>
        <begin position="28"/>
        <end position="50"/>
    </location>
</feature>
<dbReference type="AlphaFoldDB" id="A0A9W6LSQ1"/>
<proteinExistence type="predicted"/>
<keyword evidence="2" id="KW-1133">Transmembrane helix</keyword>
<protein>
    <submittedName>
        <fullName evidence="3">Uncharacterized protein</fullName>
    </submittedName>
</protein>
<feature type="transmembrane region" description="Helical" evidence="2">
    <location>
        <begin position="70"/>
        <end position="86"/>
    </location>
</feature>
<accession>A0A9W6LSQ1</accession>
<organism evidence="3 4">
    <name type="scientific">Methylocystis echinoides</name>
    <dbReference type="NCBI Taxonomy" id="29468"/>
    <lineage>
        <taxon>Bacteria</taxon>
        <taxon>Pseudomonadati</taxon>
        <taxon>Pseudomonadota</taxon>
        <taxon>Alphaproteobacteria</taxon>
        <taxon>Hyphomicrobiales</taxon>
        <taxon>Methylocystaceae</taxon>
        <taxon>Methylocystis</taxon>
    </lineage>
</organism>
<gene>
    <name evidence="3" type="ORF">LMG27198_29270</name>
</gene>
<evidence type="ECO:0000256" key="2">
    <source>
        <dbReference type="SAM" id="Phobius"/>
    </source>
</evidence>
<keyword evidence="2" id="KW-0472">Membrane</keyword>
<sequence length="97" mass="11048">MSDDNTSRKQPPQNQKPGQPVMMIPKSFIYIVGAVVVGSFLLTLFVRNPYTQSVHEGGSFYENSVDNSSMMWLAIFVGIPASFWAYKRWILPLFDKK</sequence>
<evidence type="ECO:0000256" key="1">
    <source>
        <dbReference type="SAM" id="MobiDB-lite"/>
    </source>
</evidence>
<keyword evidence="2" id="KW-0812">Transmembrane</keyword>
<name>A0A9W6LSQ1_9HYPH</name>
<comment type="caution">
    <text evidence="3">The sequence shown here is derived from an EMBL/GenBank/DDBJ whole genome shotgun (WGS) entry which is preliminary data.</text>
</comment>
<evidence type="ECO:0000313" key="3">
    <source>
        <dbReference type="EMBL" id="GLI93935.1"/>
    </source>
</evidence>
<evidence type="ECO:0000313" key="4">
    <source>
        <dbReference type="Proteomes" id="UP001144323"/>
    </source>
</evidence>
<feature type="region of interest" description="Disordered" evidence="1">
    <location>
        <begin position="1"/>
        <end position="20"/>
    </location>
</feature>
<dbReference type="EMBL" id="BSEC01000001">
    <property type="protein sequence ID" value="GLI93935.1"/>
    <property type="molecule type" value="Genomic_DNA"/>
</dbReference>
<dbReference type="RefSeq" id="WP_281803969.1">
    <property type="nucleotide sequence ID" value="NZ_BSEC01000001.1"/>
</dbReference>
<feature type="compositionally biased region" description="Low complexity" evidence="1">
    <location>
        <begin position="9"/>
        <end position="20"/>
    </location>
</feature>
<reference evidence="3" key="1">
    <citation type="journal article" date="2023" name="Int. J. Syst. Evol. Microbiol.">
        <title>Methylocystis iwaonis sp. nov., a type II methane-oxidizing bacterium from surface soil of a rice paddy field in Japan, and emended description of the genus Methylocystis (ex Whittenbury et al. 1970) Bowman et al. 1993.</title>
        <authorList>
            <person name="Kaise H."/>
            <person name="Sawadogo J.B."/>
            <person name="Alam M.S."/>
            <person name="Ueno C."/>
            <person name="Dianou D."/>
            <person name="Shinjo R."/>
            <person name="Asakawa S."/>
        </authorList>
    </citation>
    <scope>NUCLEOTIDE SEQUENCE</scope>
    <source>
        <strain evidence="3">LMG27198</strain>
    </source>
</reference>
<keyword evidence="4" id="KW-1185">Reference proteome</keyword>
<dbReference type="Proteomes" id="UP001144323">
    <property type="component" value="Unassembled WGS sequence"/>
</dbReference>